<dbReference type="AlphaFoldDB" id="A0A401RE14"/>
<dbReference type="OMA" id="MADACHH"/>
<dbReference type="Pfam" id="PF00305">
    <property type="entry name" value="Lipoxygenase"/>
    <property type="match status" value="1"/>
</dbReference>
<organism evidence="5 6">
    <name type="scientific">Chiloscyllium punctatum</name>
    <name type="common">Brownbanded bambooshark</name>
    <name type="synonym">Hemiscyllium punctatum</name>
    <dbReference type="NCBI Taxonomy" id="137246"/>
    <lineage>
        <taxon>Eukaryota</taxon>
        <taxon>Metazoa</taxon>
        <taxon>Chordata</taxon>
        <taxon>Craniata</taxon>
        <taxon>Vertebrata</taxon>
        <taxon>Chondrichthyes</taxon>
        <taxon>Elasmobranchii</taxon>
        <taxon>Galeomorphii</taxon>
        <taxon>Galeoidea</taxon>
        <taxon>Orectolobiformes</taxon>
        <taxon>Hemiscylliidae</taxon>
        <taxon>Chiloscyllium</taxon>
    </lineage>
</organism>
<dbReference type="Proteomes" id="UP000287033">
    <property type="component" value="Unassembled WGS sequence"/>
</dbReference>
<dbReference type="GO" id="GO:0034440">
    <property type="term" value="P:lipid oxidation"/>
    <property type="evidence" value="ECO:0007669"/>
    <property type="project" value="InterPro"/>
</dbReference>
<name>A0A401RE14_CHIPU</name>
<evidence type="ECO:0000256" key="3">
    <source>
        <dbReference type="ARBA" id="ARBA00023002"/>
    </source>
</evidence>
<protein>
    <recommendedName>
        <fullName evidence="4">Lipoxygenase domain-containing protein</fullName>
    </recommendedName>
</protein>
<gene>
    <name evidence="5" type="ORF">chiPu_0022204</name>
</gene>
<evidence type="ECO:0000313" key="5">
    <source>
        <dbReference type="EMBL" id="GCC16391.1"/>
    </source>
</evidence>
<comment type="caution">
    <text evidence="5">The sequence shown here is derived from an EMBL/GenBank/DDBJ whole genome shotgun (WGS) entry which is preliminary data.</text>
</comment>
<keyword evidence="1" id="KW-0479">Metal-binding</keyword>
<keyword evidence="6" id="KW-1185">Reference proteome</keyword>
<dbReference type="Gene3D" id="1.20.245.10">
    <property type="entry name" value="Lipoxygenase-1, Domain 5"/>
    <property type="match status" value="1"/>
</dbReference>
<evidence type="ECO:0000259" key="4">
    <source>
        <dbReference type="PROSITE" id="PS51393"/>
    </source>
</evidence>
<dbReference type="InterPro" id="IPR036226">
    <property type="entry name" value="LipOase_C_sf"/>
</dbReference>
<evidence type="ECO:0000256" key="1">
    <source>
        <dbReference type="ARBA" id="ARBA00022723"/>
    </source>
</evidence>
<dbReference type="OrthoDB" id="407298at2759"/>
<accession>A0A401RE14</accession>
<feature type="domain" description="Lipoxygenase" evidence="4">
    <location>
        <begin position="1"/>
        <end position="172"/>
    </location>
</feature>
<feature type="non-terminal residue" evidence="5">
    <location>
        <position position="172"/>
    </location>
</feature>
<dbReference type="GO" id="GO:0016702">
    <property type="term" value="F:oxidoreductase activity, acting on single donors with incorporation of molecular oxygen, incorporation of two atoms of oxygen"/>
    <property type="evidence" value="ECO:0007669"/>
    <property type="project" value="InterPro"/>
</dbReference>
<dbReference type="GO" id="GO:0046872">
    <property type="term" value="F:metal ion binding"/>
    <property type="evidence" value="ECO:0007669"/>
    <property type="project" value="UniProtKB-KW"/>
</dbReference>
<dbReference type="EMBL" id="BEZZ01006387">
    <property type="protein sequence ID" value="GCC16391.1"/>
    <property type="molecule type" value="Genomic_DNA"/>
</dbReference>
<reference evidence="5 6" key="1">
    <citation type="journal article" date="2018" name="Nat. Ecol. Evol.">
        <title>Shark genomes provide insights into elasmobranch evolution and the origin of vertebrates.</title>
        <authorList>
            <person name="Hara Y"/>
            <person name="Yamaguchi K"/>
            <person name="Onimaru K"/>
            <person name="Kadota M"/>
            <person name="Koyanagi M"/>
            <person name="Keeley SD"/>
            <person name="Tatsumi K"/>
            <person name="Tanaka K"/>
            <person name="Motone F"/>
            <person name="Kageyama Y"/>
            <person name="Nozu R"/>
            <person name="Adachi N"/>
            <person name="Nishimura O"/>
            <person name="Nakagawa R"/>
            <person name="Tanegashima C"/>
            <person name="Kiyatake I"/>
            <person name="Matsumoto R"/>
            <person name="Murakumo K"/>
            <person name="Nishida K"/>
            <person name="Terakita A"/>
            <person name="Kuratani S"/>
            <person name="Sato K"/>
            <person name="Hyodo S Kuraku.S."/>
        </authorList>
    </citation>
    <scope>NUCLEOTIDE SEQUENCE [LARGE SCALE GENOMIC DNA]</scope>
</reference>
<proteinExistence type="predicted"/>
<sequence length="172" mass="19795">MKHWKEDTFFGYQYLNGSNPQLIRQCRTIPAKFPVTDEMVSPFLGPNTTLQQELQKGNIFLVDYELLDGIPAHSICGDQQYLEAPMCLLYVNPQDELIPIAIQIKQKPGPQNPIFLPSDSKYDWRLAKIWARHADTQIHQLVSHLLKTHLFAEIFCVATLRKLPNAHPVFKV</sequence>
<dbReference type="PRINTS" id="PR00087">
    <property type="entry name" value="LIPOXYGENASE"/>
</dbReference>
<dbReference type="PROSITE" id="PS51393">
    <property type="entry name" value="LIPOXYGENASE_3"/>
    <property type="match status" value="1"/>
</dbReference>
<dbReference type="Gene3D" id="3.10.450.60">
    <property type="match status" value="1"/>
</dbReference>
<dbReference type="SUPFAM" id="SSF48484">
    <property type="entry name" value="Lipoxigenase"/>
    <property type="match status" value="1"/>
</dbReference>
<dbReference type="InterPro" id="IPR000907">
    <property type="entry name" value="LipOase"/>
</dbReference>
<keyword evidence="2" id="KW-0223">Dioxygenase</keyword>
<evidence type="ECO:0000256" key="2">
    <source>
        <dbReference type="ARBA" id="ARBA00022964"/>
    </source>
</evidence>
<keyword evidence="3" id="KW-0560">Oxidoreductase</keyword>
<dbReference type="STRING" id="137246.A0A401RE14"/>
<dbReference type="PANTHER" id="PTHR11771">
    <property type="entry name" value="LIPOXYGENASE"/>
    <property type="match status" value="1"/>
</dbReference>
<evidence type="ECO:0000313" key="6">
    <source>
        <dbReference type="Proteomes" id="UP000287033"/>
    </source>
</evidence>
<dbReference type="InterPro" id="IPR013819">
    <property type="entry name" value="LipOase_C"/>
</dbReference>